<dbReference type="EMBL" id="VIWT01000008">
    <property type="protein sequence ID" value="TWF71719.1"/>
    <property type="molecule type" value="Genomic_DNA"/>
</dbReference>
<gene>
    <name evidence="2" type="ORF">FHX73_1890</name>
</gene>
<keyword evidence="3" id="KW-1185">Reference proteome</keyword>
<dbReference type="Proteomes" id="UP000317940">
    <property type="component" value="Unassembled WGS sequence"/>
</dbReference>
<evidence type="ECO:0000313" key="2">
    <source>
        <dbReference type="EMBL" id="TWF71719.1"/>
    </source>
</evidence>
<dbReference type="RefSeq" id="WP_145911515.1">
    <property type="nucleotide sequence ID" value="NZ_VIWT01000008.1"/>
</dbReference>
<feature type="region of interest" description="Disordered" evidence="1">
    <location>
        <begin position="189"/>
        <end position="215"/>
    </location>
</feature>
<evidence type="ECO:0000313" key="3">
    <source>
        <dbReference type="Proteomes" id="UP000317940"/>
    </source>
</evidence>
<protein>
    <submittedName>
        <fullName evidence="2">Uncharacterized protein</fullName>
    </submittedName>
</protein>
<dbReference type="AlphaFoldDB" id="A0A561SA13"/>
<evidence type="ECO:0000256" key="1">
    <source>
        <dbReference type="SAM" id="MobiDB-lite"/>
    </source>
</evidence>
<proteinExistence type="predicted"/>
<comment type="caution">
    <text evidence="2">The sequence shown here is derived from an EMBL/GenBank/DDBJ whole genome shotgun (WGS) entry which is preliminary data.</text>
</comment>
<accession>A0A561SA13</accession>
<name>A0A561SA13_9ACTN</name>
<reference evidence="2 3" key="1">
    <citation type="submission" date="2019-06" db="EMBL/GenBank/DDBJ databases">
        <title>Sequencing the genomes of 1000 actinobacteria strains.</title>
        <authorList>
            <person name="Klenk H.-P."/>
        </authorList>
    </citation>
    <scope>NUCLEOTIDE SEQUENCE [LARGE SCALE GENOMIC DNA]</scope>
    <source>
        <strain evidence="2 3">DSM 44826</strain>
    </source>
</reference>
<organism evidence="2 3">
    <name type="scientific">Kitasatospora viridis</name>
    <dbReference type="NCBI Taxonomy" id="281105"/>
    <lineage>
        <taxon>Bacteria</taxon>
        <taxon>Bacillati</taxon>
        <taxon>Actinomycetota</taxon>
        <taxon>Actinomycetes</taxon>
        <taxon>Kitasatosporales</taxon>
        <taxon>Streptomycetaceae</taxon>
        <taxon>Kitasatospora</taxon>
    </lineage>
</organism>
<sequence length="364" mass="39350">MTAKPATTAHAATISRQLATTTALTDKGIRRNPHTGYQVSQTAPGEVAVTWEGTDATALDDIATALEQRGYDVERTSQHRGAQSTYHVPMLRVTPGTPLRPVKGIPVTREHLTAPAYGYADTWGGTSRPLTHQTPAEVWEAVERVRAEHGEVMINNGGTITLYAGKTRDEVGVIMVVTDTPTLERFRTEHERSAAHWADQERRETAEAERHRRALAERPGDDRAHHWTTVATKAEKSAADCAKTVATHRAAADALTAIMTTTAVAVDMVERGKGLVTSANFGGCVITEDGKWYAEEGTAGCVVGTAQTTKDDAVRVLAAYYGVTGPIVLTVVEEWRKGWPETTRTLPAPIPLPYDQTDAAQHAA</sequence>